<evidence type="ECO:0000313" key="2">
    <source>
        <dbReference type="EMBL" id="CAX32319.1"/>
    </source>
</evidence>
<accession>B9ESH4</accession>
<evidence type="ECO:0000313" key="3">
    <source>
        <dbReference type="Proteomes" id="UP000001423"/>
    </source>
</evidence>
<reference evidence="2 3" key="1">
    <citation type="journal article" date="2003" name="Nature">
        <title>Genome divergence in two Prochlorococcus ecotypes reflects oceanic niche differentiation.</title>
        <authorList>
            <person name="Rocap G."/>
            <person name="Larimer F.W."/>
            <person name="Lamerdin J.E."/>
            <person name="Malfatti S."/>
            <person name="Chain P."/>
            <person name="Ahlgren N.A."/>
            <person name="Arellano A."/>
            <person name="Coleman M."/>
            <person name="Hauser L."/>
            <person name="Hess W.R."/>
            <person name="Johnson Z.I."/>
            <person name="Land M.L."/>
            <person name="Lindell D."/>
            <person name="Post A.F."/>
            <person name="Regala W."/>
            <person name="Shah M."/>
            <person name="Shaw S.L."/>
            <person name="Steglich C."/>
            <person name="Sullivan M.B."/>
            <person name="Ting C.S."/>
            <person name="Tolonen A."/>
            <person name="Webb E.A."/>
            <person name="Zinser E.R."/>
            <person name="Chisholm S.W."/>
        </authorList>
    </citation>
    <scope>NUCLEOTIDE SEQUENCE [LARGE SCALE GENOMIC DNA]</scope>
    <source>
        <strain evidence="3">MIT 9313</strain>
    </source>
</reference>
<name>B9ESH4_PROMM</name>
<dbReference type="Proteomes" id="UP000001423">
    <property type="component" value="Chromosome"/>
</dbReference>
<evidence type="ECO:0000256" key="1">
    <source>
        <dbReference type="SAM" id="Phobius"/>
    </source>
</evidence>
<dbReference type="EMBL" id="BX548175">
    <property type="protein sequence ID" value="CAX32319.1"/>
    <property type="molecule type" value="Genomic_DNA"/>
</dbReference>
<sequence length="53" mass="5467">MAEKKSVAEKKGQELATVSVYLNTGIVAGIFAVGFLVSAVLFAAITLIARAVV</sequence>
<dbReference type="AlphaFoldDB" id="B9ESH4"/>
<keyword evidence="1" id="KW-0472">Membrane</keyword>
<protein>
    <submittedName>
        <fullName evidence="2">Uncharacterized protein</fullName>
    </submittedName>
</protein>
<keyword evidence="1" id="KW-1133">Transmembrane helix</keyword>
<dbReference type="RefSeq" id="WP_155724717.1">
    <property type="nucleotide sequence ID" value="NC_005071.1"/>
</dbReference>
<keyword evidence="1" id="KW-0812">Transmembrane</keyword>
<feature type="transmembrane region" description="Helical" evidence="1">
    <location>
        <begin position="20"/>
        <end position="49"/>
    </location>
</feature>
<dbReference type="HOGENOM" id="CLU_213911_0_0_3"/>
<proteinExistence type="predicted"/>
<organism evidence="2 3">
    <name type="scientific">Prochlorococcus marinus (strain MIT 9313)</name>
    <dbReference type="NCBI Taxonomy" id="74547"/>
    <lineage>
        <taxon>Bacteria</taxon>
        <taxon>Bacillati</taxon>
        <taxon>Cyanobacteriota</taxon>
        <taxon>Cyanophyceae</taxon>
        <taxon>Synechococcales</taxon>
        <taxon>Prochlorococcaceae</taxon>
        <taxon>Prochlorococcus</taxon>
    </lineage>
</organism>
<gene>
    <name evidence="2" type="ordered locus">PMT_2801</name>
</gene>
<keyword evidence="3" id="KW-1185">Reference proteome</keyword>
<dbReference type="KEGG" id="pmt:PMT_2801"/>